<dbReference type="InterPro" id="IPR003593">
    <property type="entry name" value="AAA+_ATPase"/>
</dbReference>
<dbReference type="GO" id="GO:0005524">
    <property type="term" value="F:ATP binding"/>
    <property type="evidence" value="ECO:0007669"/>
    <property type="project" value="UniProtKB-KW"/>
</dbReference>
<dbReference type="EMBL" id="CP002546">
    <property type="protein sequence ID" value="ADY61385.1"/>
    <property type="molecule type" value="Genomic_DNA"/>
</dbReference>
<evidence type="ECO:0000313" key="7">
    <source>
        <dbReference type="Proteomes" id="UP000006860"/>
    </source>
</evidence>
<dbReference type="eggNOG" id="COG0464">
    <property type="taxonomic scope" value="Bacteria"/>
</dbReference>
<evidence type="ECO:0000259" key="5">
    <source>
        <dbReference type="SMART" id="SM00382"/>
    </source>
</evidence>
<protein>
    <recommendedName>
        <fullName evidence="4">Uncharacterized AAA domain-containing protein ycf46</fullName>
    </recommendedName>
</protein>
<keyword evidence="2" id="KW-0067">ATP-binding</keyword>
<keyword evidence="1" id="KW-0547">Nucleotide-binding</keyword>
<reference evidence="7" key="1">
    <citation type="submission" date="2011-02" db="EMBL/GenBank/DDBJ databases">
        <title>The complete genome of Planctomyces brasiliensis DSM 5305.</title>
        <authorList>
            <person name="Lucas S."/>
            <person name="Copeland A."/>
            <person name="Lapidus A."/>
            <person name="Bruce D."/>
            <person name="Goodwin L."/>
            <person name="Pitluck S."/>
            <person name="Kyrpides N."/>
            <person name="Mavromatis K."/>
            <person name="Pagani I."/>
            <person name="Ivanova N."/>
            <person name="Ovchinnikova G."/>
            <person name="Lu M."/>
            <person name="Detter J.C."/>
            <person name="Han C."/>
            <person name="Land M."/>
            <person name="Hauser L."/>
            <person name="Markowitz V."/>
            <person name="Cheng J.-F."/>
            <person name="Hugenholtz P."/>
            <person name="Woyke T."/>
            <person name="Wu D."/>
            <person name="Tindall B."/>
            <person name="Pomrenke H.G."/>
            <person name="Brambilla E."/>
            <person name="Klenk H.-P."/>
            <person name="Eisen J.A."/>
        </authorList>
    </citation>
    <scope>NUCLEOTIDE SEQUENCE [LARGE SCALE GENOMIC DNA]</scope>
    <source>
        <strain evidence="7">ATCC 49424 / DSM 5305 / JCM 21570 / NBRC 103401 / IFAM 1448</strain>
    </source>
</reference>
<dbReference type="PANTHER" id="PTHR42960:SF1">
    <property type="entry name" value="YCF46 PROTEIN"/>
    <property type="match status" value="1"/>
</dbReference>
<dbReference type="InterPro" id="IPR003959">
    <property type="entry name" value="ATPase_AAA_core"/>
</dbReference>
<dbReference type="SMART" id="SM00382">
    <property type="entry name" value="AAA"/>
    <property type="match status" value="1"/>
</dbReference>
<dbReference type="STRING" id="756272.Plabr_3798"/>
<keyword evidence="7" id="KW-1185">Reference proteome</keyword>
<dbReference type="InterPro" id="IPR052381">
    <property type="entry name" value="AAA_domain_protein"/>
</dbReference>
<evidence type="ECO:0000256" key="2">
    <source>
        <dbReference type="ARBA" id="ARBA00022840"/>
    </source>
</evidence>
<organism evidence="6 7">
    <name type="scientific">Rubinisphaera brasiliensis (strain ATCC 49424 / DSM 5305 / JCM 21570 / IAM 15109 / NBRC 103401 / IFAM 1448)</name>
    <name type="common">Planctomyces brasiliensis</name>
    <dbReference type="NCBI Taxonomy" id="756272"/>
    <lineage>
        <taxon>Bacteria</taxon>
        <taxon>Pseudomonadati</taxon>
        <taxon>Planctomycetota</taxon>
        <taxon>Planctomycetia</taxon>
        <taxon>Planctomycetales</taxon>
        <taxon>Planctomycetaceae</taxon>
        <taxon>Rubinisphaera</taxon>
    </lineage>
</organism>
<name>F0SSQ7_RUBBR</name>
<dbReference type="InterPro" id="IPR027417">
    <property type="entry name" value="P-loop_NTPase"/>
</dbReference>
<dbReference type="KEGG" id="pbs:Plabr_3798"/>
<dbReference type="Pfam" id="PF00004">
    <property type="entry name" value="AAA"/>
    <property type="match status" value="1"/>
</dbReference>
<gene>
    <name evidence="6" type="ordered locus">Plabr_3798</name>
</gene>
<dbReference type="HOGENOM" id="CLU_023673_0_0_0"/>
<evidence type="ECO:0000256" key="1">
    <source>
        <dbReference type="ARBA" id="ARBA00022741"/>
    </source>
</evidence>
<feature type="domain" description="AAA+ ATPase" evidence="5">
    <location>
        <begin position="254"/>
        <end position="391"/>
    </location>
</feature>
<sequence length="495" mass="53975">MNLTQQLKELIRACFTGIWLQSYEHEDALQEIARLCRAEEWRLASWDVDAGLTIACGNVADDSGGSDPLAAIRAVGSLADGETPTLHVLINFHRFLGSAEIAQAMHRQIVAGKHNRISLIVLSPVVQIPAELEKQFVVIEHELPSRDQLTEIAEGIATEADEMPTGSDREMVLDAASGLTRMESENAFSLSLVRHGRITPESVWELKSNTLKKSGLLSLHQSEDDFHSLGGLDSLKAFCKRSLLRTSTSSSKHTPRGVLLLGVPGTGKSAFAKALGNETGRPTLVLDIGALMGSLVGATEQNIRQALKIADAMAPCILFIDELEKALSGTTGSGQSDSGVSSWLFGTLLSWMNDHTSNVYVVATCNDITKLPPELTRAERFDGIVFLDLPGAEQKQRIWNQYVEYFEIDAEQTRPDDRDWTGAEIRSCCRLAALLDVPLTQAATNVVPIAATASESVQSLRTWASGRCLDAENGGIYQHTSKKRRRKVSRDASLN</sequence>
<dbReference type="PANTHER" id="PTHR42960">
    <property type="entry name" value="YCF46 PROTEIN"/>
    <property type="match status" value="1"/>
</dbReference>
<dbReference type="GO" id="GO:0016887">
    <property type="term" value="F:ATP hydrolysis activity"/>
    <property type="evidence" value="ECO:0007669"/>
    <property type="project" value="InterPro"/>
</dbReference>
<evidence type="ECO:0000313" key="6">
    <source>
        <dbReference type="EMBL" id="ADY61385.1"/>
    </source>
</evidence>
<dbReference type="OrthoDB" id="9806903at2"/>
<dbReference type="Proteomes" id="UP000006860">
    <property type="component" value="Chromosome"/>
</dbReference>
<proteinExistence type="inferred from homology"/>
<evidence type="ECO:0000256" key="4">
    <source>
        <dbReference type="ARBA" id="ARBA00040480"/>
    </source>
</evidence>
<dbReference type="AlphaFoldDB" id="F0SSQ7"/>
<dbReference type="RefSeq" id="WP_013630104.1">
    <property type="nucleotide sequence ID" value="NC_015174.1"/>
</dbReference>
<dbReference type="SUPFAM" id="SSF52540">
    <property type="entry name" value="P-loop containing nucleoside triphosphate hydrolases"/>
    <property type="match status" value="1"/>
</dbReference>
<evidence type="ECO:0000256" key="3">
    <source>
        <dbReference type="ARBA" id="ARBA00038088"/>
    </source>
</evidence>
<dbReference type="Gene3D" id="3.40.50.300">
    <property type="entry name" value="P-loop containing nucleotide triphosphate hydrolases"/>
    <property type="match status" value="1"/>
</dbReference>
<comment type="similarity">
    <text evidence="3">Belongs to the AAA ATPase family. Highly divergent.</text>
</comment>
<accession>F0SSQ7</accession>